<dbReference type="InterPro" id="IPR003660">
    <property type="entry name" value="HAMP_dom"/>
</dbReference>
<dbReference type="AlphaFoldDB" id="A0A3B0VCP7"/>
<evidence type="ECO:0000259" key="12">
    <source>
        <dbReference type="PROSITE" id="PS50112"/>
    </source>
</evidence>
<dbReference type="Gene3D" id="1.10.287.130">
    <property type="match status" value="1"/>
</dbReference>
<dbReference type="InterPro" id="IPR000700">
    <property type="entry name" value="PAS-assoc_C"/>
</dbReference>
<dbReference type="FunFam" id="3.30.565.10:FF:000010">
    <property type="entry name" value="Sensor histidine kinase RcsC"/>
    <property type="match status" value="1"/>
</dbReference>
<dbReference type="Pfam" id="PF13426">
    <property type="entry name" value="PAS_9"/>
    <property type="match status" value="1"/>
</dbReference>
<dbReference type="SMART" id="SM00387">
    <property type="entry name" value="HATPase_c"/>
    <property type="match status" value="1"/>
</dbReference>
<name>A0A3B0VCP7_9ZZZZ</name>
<dbReference type="Pfam" id="PF00072">
    <property type="entry name" value="Response_reg"/>
    <property type="match status" value="2"/>
</dbReference>
<feature type="domain" description="Response regulatory" evidence="11">
    <location>
        <begin position="989"/>
        <end position="1106"/>
    </location>
</feature>
<dbReference type="NCBIfam" id="TIGR00229">
    <property type="entry name" value="sensory_box"/>
    <property type="match status" value="1"/>
</dbReference>
<dbReference type="PROSITE" id="PS50112">
    <property type="entry name" value="PAS"/>
    <property type="match status" value="1"/>
</dbReference>
<dbReference type="SMART" id="SM00388">
    <property type="entry name" value="HisKA"/>
    <property type="match status" value="1"/>
</dbReference>
<dbReference type="PROSITE" id="PS50110">
    <property type="entry name" value="RESPONSE_REGULATORY"/>
    <property type="match status" value="2"/>
</dbReference>
<dbReference type="EC" id="2.7.13.3" evidence="2"/>
<evidence type="ECO:0000256" key="5">
    <source>
        <dbReference type="ARBA" id="ARBA00022777"/>
    </source>
</evidence>
<dbReference type="Pfam" id="PF00512">
    <property type="entry name" value="HisKA"/>
    <property type="match status" value="1"/>
</dbReference>
<dbReference type="PANTHER" id="PTHR43047:SF72">
    <property type="entry name" value="OSMOSENSING HISTIDINE PROTEIN KINASE SLN1"/>
    <property type="match status" value="1"/>
</dbReference>
<dbReference type="InterPro" id="IPR000014">
    <property type="entry name" value="PAS"/>
</dbReference>
<dbReference type="SMART" id="SM00091">
    <property type="entry name" value="PAS"/>
    <property type="match status" value="1"/>
</dbReference>
<feature type="transmembrane region" description="Helical" evidence="9">
    <location>
        <begin position="202"/>
        <end position="221"/>
    </location>
</feature>
<dbReference type="Gene3D" id="3.30.450.290">
    <property type="match status" value="1"/>
</dbReference>
<dbReference type="InterPro" id="IPR001789">
    <property type="entry name" value="Sig_transdc_resp-reg_receiver"/>
</dbReference>
<dbReference type="Pfam" id="PF00672">
    <property type="entry name" value="HAMP"/>
    <property type="match status" value="1"/>
</dbReference>
<feature type="domain" description="PAS" evidence="12">
    <location>
        <begin position="272"/>
        <end position="328"/>
    </location>
</feature>
<evidence type="ECO:0000256" key="1">
    <source>
        <dbReference type="ARBA" id="ARBA00000085"/>
    </source>
</evidence>
<dbReference type="GO" id="GO:0009927">
    <property type="term" value="F:histidine phosphotransfer kinase activity"/>
    <property type="evidence" value="ECO:0007669"/>
    <property type="project" value="TreeGrafter"/>
</dbReference>
<evidence type="ECO:0000256" key="3">
    <source>
        <dbReference type="ARBA" id="ARBA00022553"/>
    </source>
</evidence>
<keyword evidence="4" id="KW-0808">Transferase</keyword>
<sequence>MAGGIDMFSLLDPIKKRLTLKILIVLTISVALVMSAVISISVKNQREQIRERMTEFGQEMKSLAYAGIKHPMSVGDSASIEKQFSDIRNQLHGTEIVICDFDQRIVFATDTKRINTPVARFVHSPEALAALGKLLHNGAPGHQVSFEEEQDGRKYLITIHRILNEKECHHCHGATRKVLGSLLTKRSTDATYAAIASLRDKTIAISVLGIGVIIALIYFLLIKLVTRPVSELAAKAKQLARGDLTVSVPVRSEDSIGVLGESFNSMVTSIKEQIEVADSLKKVIADPLFMVDLDMIVTYMNEACALLTGYSREETEGKLTCREILHSDICNKTDCPVQRTFKEELPVKGIRTTIVSKTGKKIPIMTSASAMKDAHGRIVGAVEVFKDISDILEVERLQYVKQMAKREEEQRQYLELRAENLLKVLAQASEGNLKVRAALSGEECDKCVMDKIAAHTNQMLDNLEKLYNKISSFSRELEHEVARRTMMLRDRTLLLEQANRELRELDRLKSSFLANMSHELRTPMNSIIGYTALLLDRVDGEINEEQEKSLQKVANNAKHLLQLINDILDMSKIESGKIELVPEETDIKELIKTTVSTFKPALEEKNLTISFDFAPDLPPVFIDDDKTRQILNNLLSNAVKFTERGGITIHARPSSIGIKPGEKPLFIEICVEDTGIGIKKDDMGKLFDKFSQIDVSTIRQYEGTGLGLSIARGLVVLHKGVIWAESEFGKGTKLIFTLPAQKKVFDKPAEPVLEPIMAEKFAEYFNKPPETFLKEPTYGGKVIRCWEYTHCGQTSCPAYGSKEHRCWLIAGTHCKGIQVAKYPEKVEFCKACEVLEKLVLSKNNKPAGDNGNGDQEVPTTNQAGKTTRKTILVIDDNPEVIELIRKNIGNAYNVIGLMDSENAVDKALEIRPAAITLDIMMPGKDGWQVLQELKSTPATQDIPVIILSIVDDKNRGFSLGAAEYIVKPINKKVLLNKLKNLEKLTRIKKVLIVDPEPETRELMAGFLREADVELTAAANSQEAMDALNRTKPDLIIVNLIMPDSGSGLDLVKHVRAEEKTKNIPFILITEKDLSGEQIMKLNGGIQAILNRGLLEEDVLLAELKAIISKM</sequence>
<feature type="domain" description="PAC" evidence="13">
    <location>
        <begin position="348"/>
        <end position="400"/>
    </location>
</feature>
<keyword evidence="6" id="KW-0902">Two-component regulatory system</keyword>
<dbReference type="InterPro" id="IPR036097">
    <property type="entry name" value="HisK_dim/P_sf"/>
</dbReference>
<protein>
    <recommendedName>
        <fullName evidence="2">histidine kinase</fullName>
        <ecNumber evidence="2">2.7.13.3</ecNumber>
    </recommendedName>
</protein>
<dbReference type="InterPro" id="IPR004358">
    <property type="entry name" value="Sig_transdc_His_kin-like_C"/>
</dbReference>
<dbReference type="GO" id="GO:0005886">
    <property type="term" value="C:plasma membrane"/>
    <property type="evidence" value="ECO:0007669"/>
    <property type="project" value="TreeGrafter"/>
</dbReference>
<dbReference type="CDD" id="cd00082">
    <property type="entry name" value="HisKA"/>
    <property type="match status" value="1"/>
</dbReference>
<feature type="region of interest" description="Disordered" evidence="8">
    <location>
        <begin position="843"/>
        <end position="862"/>
    </location>
</feature>
<dbReference type="InterPro" id="IPR005467">
    <property type="entry name" value="His_kinase_dom"/>
</dbReference>
<keyword evidence="9" id="KW-0472">Membrane</keyword>
<dbReference type="SUPFAM" id="SSF158472">
    <property type="entry name" value="HAMP domain-like"/>
    <property type="match status" value="1"/>
</dbReference>
<dbReference type="InterPro" id="IPR011006">
    <property type="entry name" value="CheY-like_superfamily"/>
</dbReference>
<dbReference type="SUPFAM" id="SSF52172">
    <property type="entry name" value="CheY-like"/>
    <property type="match status" value="2"/>
</dbReference>
<evidence type="ECO:0000256" key="8">
    <source>
        <dbReference type="SAM" id="MobiDB-lite"/>
    </source>
</evidence>
<dbReference type="Gene3D" id="3.30.565.10">
    <property type="entry name" value="Histidine kinase-like ATPase, C-terminal domain"/>
    <property type="match status" value="1"/>
</dbReference>
<comment type="catalytic activity">
    <reaction evidence="1">
        <text>ATP + protein L-histidine = ADP + protein N-phospho-L-histidine.</text>
        <dbReference type="EC" id="2.7.13.3"/>
    </reaction>
</comment>
<evidence type="ECO:0000259" key="11">
    <source>
        <dbReference type="PROSITE" id="PS50110"/>
    </source>
</evidence>
<dbReference type="PROSITE" id="PS50113">
    <property type="entry name" value="PAC"/>
    <property type="match status" value="1"/>
</dbReference>
<evidence type="ECO:0000256" key="6">
    <source>
        <dbReference type="ARBA" id="ARBA00023012"/>
    </source>
</evidence>
<feature type="transmembrane region" description="Helical" evidence="9">
    <location>
        <begin position="20"/>
        <end position="42"/>
    </location>
</feature>
<dbReference type="SUPFAM" id="SSF47384">
    <property type="entry name" value="Homodimeric domain of signal transducing histidine kinase"/>
    <property type="match status" value="1"/>
</dbReference>
<proteinExistence type="predicted"/>
<evidence type="ECO:0000259" key="13">
    <source>
        <dbReference type="PROSITE" id="PS50113"/>
    </source>
</evidence>
<dbReference type="Gene3D" id="3.30.450.20">
    <property type="entry name" value="PAS domain"/>
    <property type="match status" value="1"/>
</dbReference>
<evidence type="ECO:0000313" key="15">
    <source>
        <dbReference type="EMBL" id="VAW41458.1"/>
    </source>
</evidence>
<dbReference type="CDD" id="cd17574">
    <property type="entry name" value="REC_OmpR"/>
    <property type="match status" value="1"/>
</dbReference>
<evidence type="ECO:0000259" key="10">
    <source>
        <dbReference type="PROSITE" id="PS50109"/>
    </source>
</evidence>
<dbReference type="InterPro" id="IPR003661">
    <property type="entry name" value="HisK_dim/P_dom"/>
</dbReference>
<evidence type="ECO:0000256" key="4">
    <source>
        <dbReference type="ARBA" id="ARBA00022679"/>
    </source>
</evidence>
<evidence type="ECO:0000256" key="9">
    <source>
        <dbReference type="SAM" id="Phobius"/>
    </source>
</evidence>
<dbReference type="SUPFAM" id="SSF55874">
    <property type="entry name" value="ATPase domain of HSP90 chaperone/DNA topoisomerase II/histidine kinase"/>
    <property type="match status" value="1"/>
</dbReference>
<dbReference type="PRINTS" id="PR00344">
    <property type="entry name" value="BCTRLSENSOR"/>
</dbReference>
<dbReference type="CDD" id="cd00130">
    <property type="entry name" value="PAS"/>
    <property type="match status" value="1"/>
</dbReference>
<dbReference type="FunFam" id="1.10.287.130:FF:000001">
    <property type="entry name" value="Two-component sensor histidine kinase"/>
    <property type="match status" value="1"/>
</dbReference>
<gene>
    <name evidence="15" type="ORF">MNBD_DELTA04-972</name>
</gene>
<dbReference type="InterPro" id="IPR036890">
    <property type="entry name" value="HATPase_C_sf"/>
</dbReference>
<dbReference type="PROSITE" id="PS50109">
    <property type="entry name" value="HIS_KIN"/>
    <property type="match status" value="1"/>
</dbReference>
<dbReference type="PANTHER" id="PTHR43047">
    <property type="entry name" value="TWO-COMPONENT HISTIDINE PROTEIN KINASE"/>
    <property type="match status" value="1"/>
</dbReference>
<dbReference type="InterPro" id="IPR035965">
    <property type="entry name" value="PAS-like_dom_sf"/>
</dbReference>
<dbReference type="GO" id="GO:0000155">
    <property type="term" value="F:phosphorelay sensor kinase activity"/>
    <property type="evidence" value="ECO:0007669"/>
    <property type="project" value="InterPro"/>
</dbReference>
<dbReference type="Gene3D" id="3.40.50.2300">
    <property type="match status" value="2"/>
</dbReference>
<organism evidence="15">
    <name type="scientific">hydrothermal vent metagenome</name>
    <dbReference type="NCBI Taxonomy" id="652676"/>
    <lineage>
        <taxon>unclassified sequences</taxon>
        <taxon>metagenomes</taxon>
        <taxon>ecological metagenomes</taxon>
    </lineage>
</organism>
<dbReference type="CDD" id="cd16922">
    <property type="entry name" value="HATPase_EvgS-ArcB-TorS-like"/>
    <property type="match status" value="1"/>
</dbReference>
<feature type="domain" description="HAMP" evidence="14">
    <location>
        <begin position="223"/>
        <end position="275"/>
    </location>
</feature>
<feature type="domain" description="Histidine kinase" evidence="10">
    <location>
        <begin position="515"/>
        <end position="742"/>
    </location>
</feature>
<dbReference type="SUPFAM" id="SSF55785">
    <property type="entry name" value="PYP-like sensor domain (PAS domain)"/>
    <property type="match status" value="1"/>
</dbReference>
<dbReference type="Pfam" id="PF02518">
    <property type="entry name" value="HATPase_c"/>
    <property type="match status" value="1"/>
</dbReference>
<evidence type="ECO:0000259" key="14">
    <source>
        <dbReference type="PROSITE" id="PS50885"/>
    </source>
</evidence>
<dbReference type="PROSITE" id="PS50885">
    <property type="entry name" value="HAMP"/>
    <property type="match status" value="1"/>
</dbReference>
<accession>A0A3B0VCP7</accession>
<feature type="coiled-coil region" evidence="7">
    <location>
        <begin position="488"/>
        <end position="515"/>
    </location>
</feature>
<keyword evidence="9" id="KW-0812">Transmembrane</keyword>
<feature type="domain" description="Response regulatory" evidence="11">
    <location>
        <begin position="870"/>
        <end position="982"/>
    </location>
</feature>
<keyword evidence="7" id="KW-0175">Coiled coil</keyword>
<dbReference type="InterPro" id="IPR003594">
    <property type="entry name" value="HATPase_dom"/>
</dbReference>
<keyword evidence="9" id="KW-1133">Transmembrane helix</keyword>
<evidence type="ECO:0000256" key="7">
    <source>
        <dbReference type="SAM" id="Coils"/>
    </source>
</evidence>
<dbReference type="EMBL" id="UOEY01000124">
    <property type="protein sequence ID" value="VAW41458.1"/>
    <property type="molecule type" value="Genomic_DNA"/>
</dbReference>
<dbReference type="SMART" id="SM00304">
    <property type="entry name" value="HAMP"/>
    <property type="match status" value="2"/>
</dbReference>
<keyword evidence="5" id="KW-0418">Kinase</keyword>
<dbReference type="CDD" id="cd06225">
    <property type="entry name" value="HAMP"/>
    <property type="match status" value="1"/>
</dbReference>
<dbReference type="Gene3D" id="1.10.8.500">
    <property type="entry name" value="HAMP domain in histidine kinase"/>
    <property type="match status" value="1"/>
</dbReference>
<keyword evidence="3" id="KW-0597">Phosphoprotein</keyword>
<evidence type="ECO:0000256" key="2">
    <source>
        <dbReference type="ARBA" id="ARBA00012438"/>
    </source>
</evidence>
<reference evidence="15" key="1">
    <citation type="submission" date="2018-06" db="EMBL/GenBank/DDBJ databases">
        <authorList>
            <person name="Zhirakovskaya E."/>
        </authorList>
    </citation>
    <scope>NUCLEOTIDE SEQUENCE</scope>
</reference>
<dbReference type="SMART" id="SM00448">
    <property type="entry name" value="REC"/>
    <property type="match status" value="2"/>
</dbReference>